<organism evidence="2 3">
    <name type="scientific">Solanum pinnatisectum</name>
    <name type="common">tansyleaf nightshade</name>
    <dbReference type="NCBI Taxonomy" id="50273"/>
    <lineage>
        <taxon>Eukaryota</taxon>
        <taxon>Viridiplantae</taxon>
        <taxon>Streptophyta</taxon>
        <taxon>Embryophyta</taxon>
        <taxon>Tracheophyta</taxon>
        <taxon>Spermatophyta</taxon>
        <taxon>Magnoliopsida</taxon>
        <taxon>eudicotyledons</taxon>
        <taxon>Gunneridae</taxon>
        <taxon>Pentapetalae</taxon>
        <taxon>asterids</taxon>
        <taxon>lamiids</taxon>
        <taxon>Solanales</taxon>
        <taxon>Solanaceae</taxon>
        <taxon>Solanoideae</taxon>
        <taxon>Solaneae</taxon>
        <taxon>Solanum</taxon>
    </lineage>
</organism>
<accession>A0AAV9MH36</accession>
<dbReference type="PROSITE" id="PS50181">
    <property type="entry name" value="FBOX"/>
    <property type="match status" value="1"/>
</dbReference>
<dbReference type="InterPro" id="IPR036047">
    <property type="entry name" value="F-box-like_dom_sf"/>
</dbReference>
<dbReference type="Gene3D" id="1.20.1280.50">
    <property type="match status" value="1"/>
</dbReference>
<dbReference type="InterPro" id="IPR013187">
    <property type="entry name" value="F-box-assoc_dom_typ3"/>
</dbReference>
<dbReference type="NCBIfam" id="TIGR01640">
    <property type="entry name" value="F_box_assoc_1"/>
    <property type="match status" value="1"/>
</dbReference>
<dbReference type="Proteomes" id="UP001311915">
    <property type="component" value="Unassembled WGS sequence"/>
</dbReference>
<protein>
    <recommendedName>
        <fullName evidence="1">F-box domain-containing protein</fullName>
    </recommendedName>
</protein>
<name>A0AAV9MH36_9SOLN</name>
<evidence type="ECO:0000313" key="2">
    <source>
        <dbReference type="EMBL" id="KAK4737320.1"/>
    </source>
</evidence>
<dbReference type="EMBL" id="JAWPEI010000001">
    <property type="protein sequence ID" value="KAK4737320.1"/>
    <property type="molecule type" value="Genomic_DNA"/>
</dbReference>
<dbReference type="PANTHER" id="PTHR31672:SF13">
    <property type="entry name" value="F-BOX PROTEIN CPR30-LIKE"/>
    <property type="match status" value="1"/>
</dbReference>
<dbReference type="SUPFAM" id="SSF81383">
    <property type="entry name" value="F-box domain"/>
    <property type="match status" value="1"/>
</dbReference>
<dbReference type="InterPro" id="IPR001810">
    <property type="entry name" value="F-box_dom"/>
</dbReference>
<comment type="caution">
    <text evidence="2">The sequence shown here is derived from an EMBL/GenBank/DDBJ whole genome shotgun (WGS) entry which is preliminary data.</text>
</comment>
<gene>
    <name evidence="2" type="ORF">R3W88_001017</name>
</gene>
<sequence length="388" mass="44682">MDAQSSKFFKEDCEGRKISPVTMIMDLPTVVMIKILSRLTIKSIFRCKMVCKLWYLILTSDPLFINMYHLKRSSDFPSILLSINEFVRLLVELKGDDSHPIHRAIVLSPMFHLPSPKFSWGNMSLIGSCIGFICLLNGRRYDVDHRIYISNPILGEYFEVKLLEWEKRIRRVSYAFCFSKASGQFRVLKSVVRKSVGSPKVSKLEVYTLGANEKWENVGKAPEPLCGLFSKVNINGVIHWMSCKNNDNIYSFNRFIEEVQSLSPLRELGNCLCLSDDSHNQYIDIWWMKEYGIAKSWTKQCILKDSIQADICGDKFIPILLWKDEEILMQRDLGTQLVSYNPKENKFTKVKVYGGTGAISYTPSFYSLKTVIGECFQVTYAFPKIQLV</sequence>
<reference evidence="2 3" key="1">
    <citation type="submission" date="2023-10" db="EMBL/GenBank/DDBJ databases">
        <title>Genome-Wide Identification Analysis in wild type Solanum Pinnatisectum Reveals Some Genes Defensing Phytophthora Infestans.</title>
        <authorList>
            <person name="Sun C."/>
        </authorList>
    </citation>
    <scope>NUCLEOTIDE SEQUENCE [LARGE SCALE GENOMIC DNA]</scope>
    <source>
        <strain evidence="2">LQN</strain>
        <tissue evidence="2">Leaf</tissue>
    </source>
</reference>
<feature type="domain" description="F-box" evidence="1">
    <location>
        <begin position="21"/>
        <end position="67"/>
    </location>
</feature>
<dbReference type="Pfam" id="PF00646">
    <property type="entry name" value="F-box"/>
    <property type="match status" value="1"/>
</dbReference>
<dbReference type="InterPro" id="IPR017451">
    <property type="entry name" value="F-box-assoc_interact_dom"/>
</dbReference>
<dbReference type="PANTHER" id="PTHR31672">
    <property type="entry name" value="BNACNNG10540D PROTEIN"/>
    <property type="match status" value="1"/>
</dbReference>
<evidence type="ECO:0000313" key="3">
    <source>
        <dbReference type="Proteomes" id="UP001311915"/>
    </source>
</evidence>
<dbReference type="SMART" id="SM00256">
    <property type="entry name" value="FBOX"/>
    <property type="match status" value="1"/>
</dbReference>
<keyword evidence="3" id="KW-1185">Reference proteome</keyword>
<dbReference type="Pfam" id="PF08268">
    <property type="entry name" value="FBA_3"/>
    <property type="match status" value="1"/>
</dbReference>
<evidence type="ECO:0000259" key="1">
    <source>
        <dbReference type="PROSITE" id="PS50181"/>
    </source>
</evidence>
<dbReference type="AlphaFoldDB" id="A0AAV9MH36"/>
<dbReference type="InterPro" id="IPR050796">
    <property type="entry name" value="SCF_F-box_component"/>
</dbReference>
<proteinExistence type="predicted"/>